<evidence type="ECO:0000313" key="2">
    <source>
        <dbReference type="Proteomes" id="UP000499080"/>
    </source>
</evidence>
<comment type="caution">
    <text evidence="1">The sequence shown here is derived from an EMBL/GenBank/DDBJ whole genome shotgun (WGS) entry which is preliminary data.</text>
</comment>
<name>A0A4Y2UJ16_ARAVE</name>
<dbReference type="EMBL" id="BGPR01037334">
    <property type="protein sequence ID" value="GBO12898.1"/>
    <property type="molecule type" value="Genomic_DNA"/>
</dbReference>
<sequence length="143" mass="15726">MTRTTPEQAPPSPDFHATPVGGCLATTYDLACTRPHTRRIFSGIGFRTWNPSAPKPRPYHLATAVLKLIKAASLFFIITLPSSHSINQLKFSENGSKYSRNLEKYFLCNKTQVSGVARNLPKYLAVISFVCVPDVCAVGRGLD</sequence>
<evidence type="ECO:0000313" key="1">
    <source>
        <dbReference type="EMBL" id="GBO12898.1"/>
    </source>
</evidence>
<reference evidence="1 2" key="1">
    <citation type="journal article" date="2019" name="Sci. Rep.">
        <title>Orb-weaving spider Araneus ventricosus genome elucidates the spidroin gene catalogue.</title>
        <authorList>
            <person name="Kono N."/>
            <person name="Nakamura H."/>
            <person name="Ohtoshi R."/>
            <person name="Moran D.A.P."/>
            <person name="Shinohara A."/>
            <person name="Yoshida Y."/>
            <person name="Fujiwara M."/>
            <person name="Mori M."/>
            <person name="Tomita M."/>
            <person name="Arakawa K."/>
        </authorList>
    </citation>
    <scope>NUCLEOTIDE SEQUENCE [LARGE SCALE GENOMIC DNA]</scope>
</reference>
<gene>
    <name evidence="1" type="ORF">AVEN_217535_1</name>
</gene>
<dbReference type="Proteomes" id="UP000499080">
    <property type="component" value="Unassembled WGS sequence"/>
</dbReference>
<organism evidence="1 2">
    <name type="scientific">Araneus ventricosus</name>
    <name type="common">Orbweaver spider</name>
    <name type="synonym">Epeira ventricosa</name>
    <dbReference type="NCBI Taxonomy" id="182803"/>
    <lineage>
        <taxon>Eukaryota</taxon>
        <taxon>Metazoa</taxon>
        <taxon>Ecdysozoa</taxon>
        <taxon>Arthropoda</taxon>
        <taxon>Chelicerata</taxon>
        <taxon>Arachnida</taxon>
        <taxon>Araneae</taxon>
        <taxon>Araneomorphae</taxon>
        <taxon>Entelegynae</taxon>
        <taxon>Araneoidea</taxon>
        <taxon>Araneidae</taxon>
        <taxon>Araneus</taxon>
    </lineage>
</organism>
<keyword evidence="2" id="KW-1185">Reference proteome</keyword>
<dbReference type="AlphaFoldDB" id="A0A4Y2UJ16"/>
<proteinExistence type="predicted"/>
<accession>A0A4Y2UJ16</accession>
<protein>
    <submittedName>
        <fullName evidence="1">Uncharacterized protein</fullName>
    </submittedName>
</protein>